<evidence type="ECO:0000313" key="3">
    <source>
        <dbReference type="Proteomes" id="UP000327044"/>
    </source>
</evidence>
<dbReference type="Pfam" id="PF04937">
    <property type="entry name" value="DUF659"/>
    <property type="match status" value="1"/>
</dbReference>
<evidence type="ECO:0000259" key="1">
    <source>
        <dbReference type="Pfam" id="PF04937"/>
    </source>
</evidence>
<accession>A0A5N4B0X8</accession>
<dbReference type="EMBL" id="VVIM01000001">
    <property type="protein sequence ID" value="KAB0803242.1"/>
    <property type="molecule type" value="Genomic_DNA"/>
</dbReference>
<evidence type="ECO:0000313" key="2">
    <source>
        <dbReference type="EMBL" id="KAB0803242.1"/>
    </source>
</evidence>
<dbReference type="AlphaFoldDB" id="A0A5N4B0X8"/>
<gene>
    <name evidence="2" type="ORF">PPYR_00212</name>
</gene>
<dbReference type="Proteomes" id="UP000327044">
    <property type="component" value="Unassembled WGS sequence"/>
</dbReference>
<comment type="caution">
    <text evidence="2">The sequence shown here is derived from an EMBL/GenBank/DDBJ whole genome shotgun (WGS) entry which is preliminary data.</text>
</comment>
<name>A0A5N4B0X8_PHOPY</name>
<proteinExistence type="predicted"/>
<dbReference type="InParanoid" id="A0A5N4B0X8"/>
<organism evidence="2 3">
    <name type="scientific">Photinus pyralis</name>
    <name type="common">Common eastern firefly</name>
    <name type="synonym">Lampyris pyralis</name>
    <dbReference type="NCBI Taxonomy" id="7054"/>
    <lineage>
        <taxon>Eukaryota</taxon>
        <taxon>Metazoa</taxon>
        <taxon>Ecdysozoa</taxon>
        <taxon>Arthropoda</taxon>
        <taxon>Hexapoda</taxon>
        <taxon>Insecta</taxon>
        <taxon>Pterygota</taxon>
        <taxon>Neoptera</taxon>
        <taxon>Endopterygota</taxon>
        <taxon>Coleoptera</taxon>
        <taxon>Polyphaga</taxon>
        <taxon>Elateriformia</taxon>
        <taxon>Elateroidea</taxon>
        <taxon>Lampyridae</taxon>
        <taxon>Lampyrinae</taxon>
        <taxon>Photinus</taxon>
    </lineage>
</organism>
<protein>
    <recommendedName>
        <fullName evidence="1">DUF659 domain-containing protein</fullName>
    </recommendedName>
</protein>
<sequence length="152" mass="16712">MCQILRSGFKPPSARNFGGEILEDVHATLQEKCKQDLQGQVVSMVLDGWSNIHNEPIVCCSVVTQNGESVLVETVDTSGNAHTADYLKEVATESIKKAEERFGVKVRSFVTDNTGNVKKMRSEMAKDNDEILQYGCSAHLLNLLAHDIQCTG</sequence>
<reference evidence="2 3" key="1">
    <citation type="journal article" date="2018" name="Elife">
        <title>Firefly genomes illuminate parallel origins of bioluminescence in beetles.</title>
        <authorList>
            <person name="Fallon T.R."/>
            <person name="Lower S.E."/>
            <person name="Chang C.H."/>
            <person name="Bessho-Uehara M."/>
            <person name="Martin G.J."/>
            <person name="Bewick A.J."/>
            <person name="Behringer M."/>
            <person name="Debat H.J."/>
            <person name="Wong I."/>
            <person name="Day J.C."/>
            <person name="Suvorov A."/>
            <person name="Silva C.J."/>
            <person name="Stanger-Hall K.F."/>
            <person name="Hall D.W."/>
            <person name="Schmitz R.J."/>
            <person name="Nelson D.R."/>
            <person name="Lewis S.M."/>
            <person name="Shigenobu S."/>
            <person name="Bybee S.M."/>
            <person name="Larracuente A.M."/>
            <person name="Oba Y."/>
            <person name="Weng J.K."/>
        </authorList>
    </citation>
    <scope>NUCLEOTIDE SEQUENCE [LARGE SCALE GENOMIC DNA]</scope>
    <source>
        <strain evidence="2">1611_PpyrPB1</strain>
        <tissue evidence="2">Whole body</tissue>
    </source>
</reference>
<dbReference type="InterPro" id="IPR007021">
    <property type="entry name" value="DUF659"/>
</dbReference>
<feature type="domain" description="DUF659" evidence="1">
    <location>
        <begin position="12"/>
        <end position="148"/>
    </location>
</feature>
<dbReference type="SUPFAM" id="SSF53098">
    <property type="entry name" value="Ribonuclease H-like"/>
    <property type="match status" value="1"/>
</dbReference>
<dbReference type="InterPro" id="IPR012337">
    <property type="entry name" value="RNaseH-like_sf"/>
</dbReference>
<keyword evidence="3" id="KW-1185">Reference proteome</keyword>